<comment type="caution">
    <text evidence="1">The sequence shown here is derived from an EMBL/GenBank/DDBJ whole genome shotgun (WGS) entry which is preliminary data.</text>
</comment>
<protein>
    <submittedName>
        <fullName evidence="1">Uncharacterized protein</fullName>
    </submittedName>
</protein>
<organism evidence="1 2">
    <name type="scientific">[Propionibacterium] namnetense SK182B-JCVI</name>
    <dbReference type="NCBI Taxonomy" id="1051006"/>
    <lineage>
        <taxon>Bacteria</taxon>
        <taxon>Bacillati</taxon>
        <taxon>Actinomycetota</taxon>
        <taxon>Actinomycetes</taxon>
        <taxon>Propionibacteriales</taxon>
        <taxon>Propionibacteriaceae</taxon>
        <taxon>Cutibacterium</taxon>
    </lineage>
</organism>
<dbReference type="AlphaFoldDB" id="F9NXM6"/>
<dbReference type="EMBL" id="AFUN01000043">
    <property type="protein sequence ID" value="EGR95021.1"/>
    <property type="molecule type" value="Genomic_DNA"/>
</dbReference>
<reference evidence="1 2" key="1">
    <citation type="submission" date="2011-07" db="EMBL/GenBank/DDBJ databases">
        <title>Genome Sequence of Propionibacterium acnes SK182B-JCVI.</title>
        <authorList>
            <person name="Durkin A.S."/>
            <person name="Madupu R."/>
            <person name="Hostetler J."/>
            <person name="Radune D."/>
            <person name="Torralba M."/>
            <person name="Methe B."/>
            <person name="Sutton G."/>
            <person name="Strausberg R.L."/>
            <person name="Nelson K.E."/>
        </authorList>
    </citation>
    <scope>NUCLEOTIDE SEQUENCE [LARGE SCALE GENOMIC DNA]</scope>
    <source>
        <strain evidence="1 2">SK182B-JCVI</strain>
    </source>
</reference>
<dbReference type="Proteomes" id="UP000007832">
    <property type="component" value="Unassembled WGS sequence"/>
</dbReference>
<dbReference type="PATRIC" id="fig|1051006.4.peg.1940"/>
<evidence type="ECO:0000313" key="1">
    <source>
        <dbReference type="EMBL" id="EGR95021.1"/>
    </source>
</evidence>
<sequence>MSDAMAGAVIKDVPVIAVIPVTAKVPAMANTLSFLVLVMPCSFACGVDASYCPLR</sequence>
<name>F9NXM6_9ACTN</name>
<evidence type="ECO:0000313" key="2">
    <source>
        <dbReference type="Proteomes" id="UP000007832"/>
    </source>
</evidence>
<proteinExistence type="predicted"/>
<gene>
    <name evidence="1" type="ORF">HMPREF1162_1025</name>
</gene>
<accession>F9NXM6</accession>